<organism evidence="2 3">
    <name type="scientific">Brevibacillus brevis (strain 47 / JCM 6285 / NBRC 100599)</name>
    <dbReference type="NCBI Taxonomy" id="358681"/>
    <lineage>
        <taxon>Bacteria</taxon>
        <taxon>Bacillati</taxon>
        <taxon>Bacillota</taxon>
        <taxon>Bacilli</taxon>
        <taxon>Bacillales</taxon>
        <taxon>Paenibacillaceae</taxon>
        <taxon>Brevibacillus</taxon>
    </lineage>
</organism>
<evidence type="ECO:0000256" key="1">
    <source>
        <dbReference type="SAM" id="Phobius"/>
    </source>
</evidence>
<reference evidence="2 3" key="1">
    <citation type="submission" date="2005-03" db="EMBL/GenBank/DDBJ databases">
        <title>Brevibacillus brevis strain 47, complete genome.</title>
        <authorList>
            <person name="Hosoyama A."/>
            <person name="Yamada R."/>
            <person name="Hongo Y."/>
            <person name="Terui Y."/>
            <person name="Ankai A."/>
            <person name="Masuyama W."/>
            <person name="Sekiguchi M."/>
            <person name="Takeda T."/>
            <person name="Asano K."/>
            <person name="Ohji S."/>
            <person name="Ichikawa N."/>
            <person name="Narita S."/>
            <person name="Aoki N."/>
            <person name="Miura H."/>
            <person name="Matsushita S."/>
            <person name="Sekigawa T."/>
            <person name="Yamagata H."/>
            <person name="Yoshikawa H."/>
            <person name="Udaka S."/>
            <person name="Tanikawa S."/>
            <person name="Fujita N."/>
        </authorList>
    </citation>
    <scope>NUCLEOTIDE SEQUENCE [LARGE SCALE GENOMIC DNA]</scope>
    <source>
        <strain evidence="3">47 / JCM 6285 / NBRC 100599</strain>
    </source>
</reference>
<gene>
    <name evidence="2" type="ordered locus">BBR47_44030</name>
</gene>
<dbReference type="HOGENOM" id="CLU_212156_0_0_9"/>
<protein>
    <submittedName>
        <fullName evidence="2">Uncharacterized protein</fullName>
    </submittedName>
</protein>
<keyword evidence="1" id="KW-0472">Membrane</keyword>
<keyword evidence="1" id="KW-0812">Transmembrane</keyword>
<evidence type="ECO:0000313" key="3">
    <source>
        <dbReference type="Proteomes" id="UP000001877"/>
    </source>
</evidence>
<proteinExistence type="predicted"/>
<accession>C0ZJ05</accession>
<dbReference type="Proteomes" id="UP000001877">
    <property type="component" value="Chromosome"/>
</dbReference>
<dbReference type="EMBL" id="AP008955">
    <property type="protein sequence ID" value="BAH45380.1"/>
    <property type="molecule type" value="Genomic_DNA"/>
</dbReference>
<keyword evidence="1" id="KW-1133">Transmembrane helix</keyword>
<sequence length="50" mass="5760">MFKFLGVVPPYLTFAGTIMAFLIPYLFFKINNKIHELGDPPWKKRNNSGS</sequence>
<evidence type="ECO:0000313" key="2">
    <source>
        <dbReference type="EMBL" id="BAH45380.1"/>
    </source>
</evidence>
<feature type="transmembrane region" description="Helical" evidence="1">
    <location>
        <begin position="6"/>
        <end position="28"/>
    </location>
</feature>
<keyword evidence="3" id="KW-1185">Reference proteome</keyword>
<dbReference type="AlphaFoldDB" id="C0ZJ05"/>
<dbReference type="KEGG" id="bbe:BBR47_44030"/>
<dbReference type="STRING" id="358681.BBR47_44030"/>
<name>C0ZJ05_BREBN</name>
<dbReference type="RefSeq" id="WP_015892643.1">
    <property type="nucleotide sequence ID" value="NC_012491.1"/>
</dbReference>